<dbReference type="OrthoDB" id="7876815at2"/>
<dbReference type="Proteomes" id="UP000199180">
    <property type="component" value="Unassembled WGS sequence"/>
</dbReference>
<sequence length="167" mass="18614">MRTALYRHFDADGQLLYVGITKCPDSRDAMHRSQSPWFSDSVERRVEWFDSRSEAMLAEGKAIAHEAPAFNKTWIGKTRGAAIFIDAVGKDRLAEKLGVTHGAVRQAHWRDEIPASWGLVVALLCRDTEFSCPMSAFNWAKPGCTDSRCISEVMFDRATAAMSEASV</sequence>
<gene>
    <name evidence="1" type="ORF">SAMN04489858_12031</name>
</gene>
<evidence type="ECO:0000313" key="2">
    <source>
        <dbReference type="Proteomes" id="UP000199180"/>
    </source>
</evidence>
<dbReference type="AlphaFoldDB" id="A0A1I0IZ33"/>
<keyword evidence="2" id="KW-1185">Reference proteome</keyword>
<dbReference type="RefSeq" id="WP_090737665.1">
    <property type="nucleotide sequence ID" value="NZ_FOHO01000020.1"/>
</dbReference>
<protein>
    <recommendedName>
        <fullName evidence="3">GIY-YIG nuclease family protein</fullName>
    </recommendedName>
</protein>
<name>A0A1I0IZ33_9RHOB</name>
<dbReference type="EMBL" id="FOHO01000020">
    <property type="protein sequence ID" value="SEU02713.1"/>
    <property type="molecule type" value="Genomic_DNA"/>
</dbReference>
<evidence type="ECO:0008006" key="3">
    <source>
        <dbReference type="Google" id="ProtNLM"/>
    </source>
</evidence>
<dbReference type="STRING" id="364199.SAMN04489858_12031"/>
<accession>A0A1I0IZ33</accession>
<evidence type="ECO:0000313" key="1">
    <source>
        <dbReference type="EMBL" id="SEU02713.1"/>
    </source>
</evidence>
<reference evidence="1 2" key="1">
    <citation type="submission" date="2016-10" db="EMBL/GenBank/DDBJ databases">
        <authorList>
            <person name="de Groot N.N."/>
        </authorList>
    </citation>
    <scope>NUCLEOTIDE SEQUENCE [LARGE SCALE GENOMIC DNA]</scope>
    <source>
        <strain evidence="1 2">DSM 17862</strain>
    </source>
</reference>
<organism evidence="1 2">
    <name type="scientific">Paracoccus homiensis</name>
    <dbReference type="NCBI Taxonomy" id="364199"/>
    <lineage>
        <taxon>Bacteria</taxon>
        <taxon>Pseudomonadati</taxon>
        <taxon>Pseudomonadota</taxon>
        <taxon>Alphaproteobacteria</taxon>
        <taxon>Rhodobacterales</taxon>
        <taxon>Paracoccaceae</taxon>
        <taxon>Paracoccus</taxon>
    </lineage>
</organism>
<proteinExistence type="predicted"/>